<dbReference type="WBParaSite" id="Minc3s00224g07973">
    <property type="protein sequence ID" value="Minc3s00224g07973"/>
    <property type="gene ID" value="Minc3s00224g07973"/>
</dbReference>
<keyword evidence="2" id="KW-1185">Reference proteome</keyword>
<organism evidence="2 3">
    <name type="scientific">Meloidogyne incognita</name>
    <name type="common">Southern root-knot nematode worm</name>
    <name type="synonym">Oxyuris incognita</name>
    <dbReference type="NCBI Taxonomy" id="6306"/>
    <lineage>
        <taxon>Eukaryota</taxon>
        <taxon>Metazoa</taxon>
        <taxon>Ecdysozoa</taxon>
        <taxon>Nematoda</taxon>
        <taxon>Chromadorea</taxon>
        <taxon>Rhabditida</taxon>
        <taxon>Tylenchina</taxon>
        <taxon>Tylenchomorpha</taxon>
        <taxon>Tylenchoidea</taxon>
        <taxon>Meloidogynidae</taxon>
        <taxon>Meloidogyninae</taxon>
        <taxon>Meloidogyne</taxon>
        <taxon>Meloidogyne incognita group</taxon>
    </lineage>
</organism>
<dbReference type="PANTHER" id="PTHR36983:SF2">
    <property type="entry name" value="DNAJ HOMOLOG SUBFAMILY C MEMBER 13"/>
    <property type="match status" value="1"/>
</dbReference>
<dbReference type="InterPro" id="IPR044978">
    <property type="entry name" value="GRV2/DNAJC13"/>
</dbReference>
<dbReference type="GO" id="GO:0010008">
    <property type="term" value="C:endosome membrane"/>
    <property type="evidence" value="ECO:0007669"/>
    <property type="project" value="TreeGrafter"/>
</dbReference>
<dbReference type="AlphaFoldDB" id="A0A914L2I3"/>
<accession>A0A914L2I3</accession>
<dbReference type="PANTHER" id="PTHR36983">
    <property type="entry name" value="DNAJ HOMOLOG SUBFAMILY C MEMBER 13"/>
    <property type="match status" value="1"/>
</dbReference>
<name>A0A914L2I3_MELIC</name>
<reference evidence="3" key="1">
    <citation type="submission" date="2022-11" db="UniProtKB">
        <authorList>
            <consortium name="WormBaseParasite"/>
        </authorList>
    </citation>
    <scope>IDENTIFICATION</scope>
</reference>
<sequence length="242" mass="28456">MRFSSEFAREIVTEALRFQNRFASDRADQKQGFLEDFARKIFGRKIDFNYNNYSNKNELLILKRFPCRKIGWSEKPQNLILEVSACSINQLEANTNSLLKNYNYKDIRLIIPLKGRQQDAFIIELGEQRRRHLYFCDQSEQLLKIMRDAALEFLAIDLQIARDPLNLDDFKLTRLGLCSKDEQLTSFVEFNVQKSHINSLVPIRRLLCISESCIIERDPLSYAVICARNLNTVGNFFFEFYI</sequence>
<dbReference type="GO" id="GO:2000641">
    <property type="term" value="P:regulation of early endosome to late endosome transport"/>
    <property type="evidence" value="ECO:0007669"/>
    <property type="project" value="InterPro"/>
</dbReference>
<evidence type="ECO:0000313" key="2">
    <source>
        <dbReference type="Proteomes" id="UP000887563"/>
    </source>
</evidence>
<evidence type="ECO:0000259" key="1">
    <source>
        <dbReference type="Pfam" id="PF19432"/>
    </source>
</evidence>
<dbReference type="InterPro" id="IPR045802">
    <property type="entry name" value="GRV2/DNAJC13_N"/>
</dbReference>
<dbReference type="Pfam" id="PF19432">
    <property type="entry name" value="RME-8_N"/>
    <property type="match status" value="1"/>
</dbReference>
<protein>
    <submittedName>
        <fullName evidence="3">DnaJ homologue subfamily C GRV2/DNAJC13 N-terminal domain-containing protein</fullName>
    </submittedName>
</protein>
<dbReference type="GO" id="GO:0007032">
    <property type="term" value="P:endosome organization"/>
    <property type="evidence" value="ECO:0007669"/>
    <property type="project" value="InterPro"/>
</dbReference>
<dbReference type="Proteomes" id="UP000887563">
    <property type="component" value="Unplaced"/>
</dbReference>
<evidence type="ECO:0000313" key="3">
    <source>
        <dbReference type="WBParaSite" id="Minc3s00224g07973"/>
    </source>
</evidence>
<feature type="domain" description="DnaJ homologue subfamily C GRV2/DNAJC13 N-terminal" evidence="1">
    <location>
        <begin position="54"/>
        <end position="233"/>
    </location>
</feature>
<proteinExistence type="predicted"/>
<dbReference type="GO" id="GO:0006898">
    <property type="term" value="P:receptor-mediated endocytosis"/>
    <property type="evidence" value="ECO:0007669"/>
    <property type="project" value="TreeGrafter"/>
</dbReference>